<proteinExistence type="predicted"/>
<dbReference type="RefSeq" id="WP_157322769.1">
    <property type="nucleotide sequence ID" value="NZ_BMFX01000016.1"/>
</dbReference>
<dbReference type="OrthoDB" id="3268622at2"/>
<dbReference type="EMBL" id="WRPM01000049">
    <property type="protein sequence ID" value="MVT26117.1"/>
    <property type="molecule type" value="Genomic_DNA"/>
</dbReference>
<dbReference type="InterPro" id="IPR025323">
    <property type="entry name" value="DUF4229"/>
</dbReference>
<dbReference type="Proteomes" id="UP000460157">
    <property type="component" value="Unassembled WGS sequence"/>
</dbReference>
<evidence type="ECO:0000313" key="3">
    <source>
        <dbReference type="Proteomes" id="UP000460157"/>
    </source>
</evidence>
<sequence>MAFLRYSVLRLGFFALGFFLAYTAIPLGLLPRMLVALAVGFVISAAVGYLFFNSWRLAAAEQLAGWLGRRRPSSAESADNAAEDQLAEQFHEEVDAQQQAIQKELRREDPEADR</sequence>
<accession>A0A7K1UI24</accession>
<keyword evidence="3" id="KW-1185">Reference proteome</keyword>
<keyword evidence="1" id="KW-1133">Transmembrane helix</keyword>
<feature type="transmembrane region" description="Helical" evidence="1">
    <location>
        <begin position="7"/>
        <end position="27"/>
    </location>
</feature>
<comment type="caution">
    <text evidence="2">The sequence shown here is derived from an EMBL/GenBank/DDBJ whole genome shotgun (WGS) entry which is preliminary data.</text>
</comment>
<name>A0A7K1UI24_9MICC</name>
<keyword evidence="1" id="KW-0472">Membrane</keyword>
<feature type="transmembrane region" description="Helical" evidence="1">
    <location>
        <begin position="33"/>
        <end position="52"/>
    </location>
</feature>
<dbReference type="AlphaFoldDB" id="A0A7K1UI24"/>
<reference evidence="2 3" key="1">
    <citation type="submission" date="2019-12" db="EMBL/GenBank/DDBJ databases">
        <title>Nesterenkonia muleiensis sp. nov., a novel actinobacterium isolated from sap of Populus euphratica.</title>
        <authorList>
            <person name="Wang R."/>
        </authorList>
    </citation>
    <scope>NUCLEOTIDE SEQUENCE [LARGE SCALE GENOMIC DNA]</scope>
    <source>
        <strain evidence="2 3">F10</strain>
    </source>
</reference>
<evidence type="ECO:0000313" key="2">
    <source>
        <dbReference type="EMBL" id="MVT26117.1"/>
    </source>
</evidence>
<evidence type="ECO:0000256" key="1">
    <source>
        <dbReference type="SAM" id="Phobius"/>
    </source>
</evidence>
<keyword evidence="1" id="KW-0812">Transmembrane</keyword>
<dbReference type="Pfam" id="PF14012">
    <property type="entry name" value="DUF4229"/>
    <property type="match status" value="1"/>
</dbReference>
<organism evidence="2 3">
    <name type="scientific">Nesterenkonia alkaliphila</name>
    <dbReference type="NCBI Taxonomy" id="1463631"/>
    <lineage>
        <taxon>Bacteria</taxon>
        <taxon>Bacillati</taxon>
        <taxon>Actinomycetota</taxon>
        <taxon>Actinomycetes</taxon>
        <taxon>Micrococcales</taxon>
        <taxon>Micrococcaceae</taxon>
        <taxon>Nesterenkonia</taxon>
    </lineage>
</organism>
<gene>
    <name evidence="2" type="ORF">GNZ21_07060</name>
</gene>
<protein>
    <submittedName>
        <fullName evidence="2">DUF4229 domain-containing protein</fullName>
    </submittedName>
</protein>